<proteinExistence type="predicted"/>
<dbReference type="InterPro" id="IPR032675">
    <property type="entry name" value="LRR_dom_sf"/>
</dbReference>
<evidence type="ECO:0000313" key="3">
    <source>
        <dbReference type="Proteomes" id="UP000219058"/>
    </source>
</evidence>
<dbReference type="PANTHER" id="PTHR45661">
    <property type="entry name" value="SURFACE ANTIGEN"/>
    <property type="match status" value="1"/>
</dbReference>
<reference evidence="2 3" key="1">
    <citation type="submission" date="2017-09" db="EMBL/GenBank/DDBJ databases">
        <title>Phase variable restriction modification systems are present in the genome sequences of periodontal pathogens Prevotella intermedia, Tannerella forsythia and Porphyromonas gingivalis.</title>
        <authorList>
            <person name="Haigh R.D."/>
            <person name="Crawford L."/>
            <person name="Ralph J."/>
            <person name="Wanford J."/>
            <person name="Vartoukian S.R."/>
            <person name="Hijazib K."/>
            <person name="Wade W."/>
            <person name="Oggioni M.R."/>
        </authorList>
    </citation>
    <scope>NUCLEOTIDE SEQUENCE [LARGE SCALE GENOMIC DNA]</scope>
    <source>
        <strain evidence="2 3">WW2834</strain>
    </source>
</reference>
<dbReference type="Pfam" id="PF13306">
    <property type="entry name" value="LRR_5"/>
    <property type="match status" value="7"/>
</dbReference>
<dbReference type="Gene3D" id="3.40.50.12480">
    <property type="match status" value="1"/>
</dbReference>
<protein>
    <submittedName>
        <fullName evidence="2">Cell surface protein</fullName>
    </submittedName>
</protein>
<dbReference type="Proteomes" id="UP000219058">
    <property type="component" value="Unassembled WGS sequence"/>
</dbReference>
<organism evidence="2 3">
    <name type="scientific">Prevotella intermedia</name>
    <dbReference type="NCBI Taxonomy" id="28131"/>
    <lineage>
        <taxon>Bacteria</taxon>
        <taxon>Pseudomonadati</taxon>
        <taxon>Bacteroidota</taxon>
        <taxon>Bacteroidia</taxon>
        <taxon>Bacteroidales</taxon>
        <taxon>Prevotellaceae</taxon>
        <taxon>Prevotella</taxon>
    </lineage>
</organism>
<dbReference type="SUPFAM" id="SSF52058">
    <property type="entry name" value="L domain-like"/>
    <property type="match status" value="1"/>
</dbReference>
<comment type="caution">
    <text evidence="2">The sequence shown here is derived from an EMBL/GenBank/DDBJ whole genome shotgun (WGS) entry which is preliminary data.</text>
</comment>
<dbReference type="RefSeq" id="WP_097549509.1">
    <property type="nucleotide sequence ID" value="NZ_NSLY01000003.1"/>
</dbReference>
<feature type="signal peptide" evidence="1">
    <location>
        <begin position="1"/>
        <end position="22"/>
    </location>
</feature>
<gene>
    <name evidence="2" type="ORF">CLI71_01790</name>
</gene>
<keyword evidence="1" id="KW-0732">Signal</keyword>
<sequence length="1138" mass="126186">MKKTKLLLLILLFTAIPMGVSAYTDGQIVTFDKHTYKVASVAKKELYFVGTDNSNSGELVIPREVFDKIDFTFTVTGVEYHPLYKCNNITSVKLPETITYLGSQIFGGANLSTINIPKNVVTIEENAWTSVGSVPKCVVDSENANFSSDSDGALYSKNMSTLYSIPSKVALVNGVYTVNDKVTKIIKTGFRLVSGLTKIVFPKNLQEISVGYPTITPTNTITEFAIAEGGSTPFKVIEGVLFKDKELMIYPQAKPAEDYKVPNDITSISSYAFYRPAKLKSIDLNEVTKLTLSSIYEAPQLTSITLPKNIKKYDKATGEGMVEGCFESCMKVAEYKVPTENTDFTAQDGIIFSKDMQTLYFYPPNKQGTTYNIPASVKTIGRRGFQSAQHLTSMVIPKNIEVINEEVFRTAVAIETISFEETSKVTKIGHHAFRAIPKLKEVTLPSTLTEISEIFFECKNLETINIPNNSQLKKILRSAFTTNTKLKAFNFQGSCTLEEINENAFANLAELKTFNFPKSVVAIKTNAFSGCSSMAKVDFDSEADILSIGSGAFADCGLKSFDVPKKVKTIEREAFRNCKVLTTINVTEATTKISPEAFKYCSNLTDINVSKKNQVYSSVDGYLLSKNKETLIIFPSGKANDQFTLLPPSIKEIGEYAFYDCKELKNITIPNKVTTIGKRAFGLCSNLNTITFLCDAMIPAANINQIQSEMSFDNGSQAPDMFRNITINVRKERLADYQAEPFYQKFKLPIGESFVEGTEEYIAVSEKDVDMLGTTRKDYTFILPTEVTHNGKKYNVSLIGDYAFQNATNGIKEVVVKKNVKYIGAKAFMTKIDNNTSTVESVFFIESTPTKSMLSTTRFELDETKVNYNEFAATTKIYVKKSAFDNYKAAWAKTVYDVATNQDVKSNFDFTSQLDYKIKDVKIAHKYGTFAREFDTDFKDYYNTKGNTDVAAFVAGSKILEKGGDYGESTHHIKMTSVDMNGGNAASYAYVPANTGVLLKVLDKVATDADFYYTIGEEDAQTYNVTNNIMTGVTINPVEVAASATAPVYVMQGGVFRKVTSPIPSSKFPIHRAYVKLSSLPANAKVVFDFEDSNITGIESITTSDDANNNAYYNLNGQRINKPQKGVYIHKGKKIIIR</sequence>
<feature type="chain" id="PRO_5018133165" evidence="1">
    <location>
        <begin position="23"/>
        <end position="1138"/>
    </location>
</feature>
<name>A0A2A6EIV2_PREIN</name>
<evidence type="ECO:0000313" key="2">
    <source>
        <dbReference type="EMBL" id="PDP61244.1"/>
    </source>
</evidence>
<accession>A0A2A6EIV2</accession>
<dbReference type="AlphaFoldDB" id="A0A2A6EIV2"/>
<dbReference type="Gene3D" id="3.80.10.10">
    <property type="entry name" value="Ribonuclease Inhibitor"/>
    <property type="match status" value="5"/>
</dbReference>
<evidence type="ECO:0000256" key="1">
    <source>
        <dbReference type="SAM" id="SignalP"/>
    </source>
</evidence>
<dbReference type="InterPro" id="IPR053139">
    <property type="entry name" value="Surface_bspA-like"/>
</dbReference>
<dbReference type="PANTHER" id="PTHR45661:SF3">
    <property type="entry name" value="IG-LIKE DOMAIN-CONTAINING PROTEIN"/>
    <property type="match status" value="1"/>
</dbReference>
<dbReference type="InterPro" id="IPR026906">
    <property type="entry name" value="LRR_5"/>
</dbReference>
<dbReference type="EMBL" id="NSLY01000003">
    <property type="protein sequence ID" value="PDP61244.1"/>
    <property type="molecule type" value="Genomic_DNA"/>
</dbReference>